<name>C5CDR9_KOSOT</name>
<dbReference type="InterPro" id="IPR022496">
    <property type="entry name" value="T6A_TsaB"/>
</dbReference>
<dbReference type="Proteomes" id="UP000002382">
    <property type="component" value="Chromosome"/>
</dbReference>
<proteinExistence type="predicted"/>
<reference evidence="2 3" key="1">
    <citation type="submission" date="2009-06" db="EMBL/GenBank/DDBJ databases">
        <title>Complete sequence of Thermotogales bacterium TBF 19.5.1.</title>
        <authorList>
            <consortium name="US DOE Joint Genome Institute"/>
            <person name="Lucas S."/>
            <person name="Copeland A."/>
            <person name="Lapidus A."/>
            <person name="Glavina del Rio T."/>
            <person name="Tice H."/>
            <person name="Bruce D."/>
            <person name="Goodwin L."/>
            <person name="Pitluck S."/>
            <person name="Chertkov O."/>
            <person name="Brettin T."/>
            <person name="Detter J.C."/>
            <person name="Han C."/>
            <person name="Schmutz J."/>
            <person name="Larimer F."/>
            <person name="Land M."/>
            <person name="Hauser L."/>
            <person name="Kyrpides N."/>
            <person name="Ovchinnikova G."/>
            <person name="Noll K."/>
        </authorList>
    </citation>
    <scope>NUCLEOTIDE SEQUENCE [LARGE SCALE GENOMIC DNA]</scope>
    <source>
        <strain evidence="3">ATCC BAA-1733 / DSM 21960 / TBF 19.5.1</strain>
    </source>
</reference>
<dbReference type="SUPFAM" id="SSF53067">
    <property type="entry name" value="Actin-like ATPase domain"/>
    <property type="match status" value="1"/>
</dbReference>
<keyword evidence="3" id="KW-1185">Reference proteome</keyword>
<evidence type="ECO:0000313" key="3">
    <source>
        <dbReference type="Proteomes" id="UP000002382"/>
    </source>
</evidence>
<dbReference type="STRING" id="521045.Kole_1388"/>
<evidence type="ECO:0000259" key="1">
    <source>
        <dbReference type="Pfam" id="PF00814"/>
    </source>
</evidence>
<dbReference type="eggNOG" id="COG1214">
    <property type="taxonomic scope" value="Bacteria"/>
</dbReference>
<dbReference type="InterPro" id="IPR000905">
    <property type="entry name" value="Gcp-like_dom"/>
</dbReference>
<dbReference type="OrthoDB" id="9784166at2"/>
<dbReference type="GO" id="GO:0002949">
    <property type="term" value="P:tRNA threonylcarbamoyladenosine modification"/>
    <property type="evidence" value="ECO:0007669"/>
    <property type="project" value="InterPro"/>
</dbReference>
<dbReference type="HOGENOM" id="CLU_064886_0_0_0"/>
<gene>
    <name evidence="2" type="ordered locus">Kole_1388</name>
</gene>
<dbReference type="Gene3D" id="3.30.420.200">
    <property type="match status" value="1"/>
</dbReference>
<feature type="domain" description="Gcp-like" evidence="1">
    <location>
        <begin position="33"/>
        <end position="145"/>
    </location>
</feature>
<dbReference type="KEGG" id="kol:Kole_1388"/>
<dbReference type="InterPro" id="IPR043129">
    <property type="entry name" value="ATPase_NBD"/>
</dbReference>
<dbReference type="AlphaFoldDB" id="C5CDR9"/>
<dbReference type="NCBIfam" id="TIGR03725">
    <property type="entry name" value="T6A_YeaZ"/>
    <property type="match status" value="1"/>
</dbReference>
<dbReference type="Gene3D" id="3.30.420.40">
    <property type="match status" value="1"/>
</dbReference>
<dbReference type="RefSeq" id="WP_015868728.1">
    <property type="nucleotide sequence ID" value="NC_012785.1"/>
</dbReference>
<dbReference type="Pfam" id="PF00814">
    <property type="entry name" value="TsaD"/>
    <property type="match status" value="1"/>
</dbReference>
<dbReference type="EMBL" id="CP001634">
    <property type="protein sequence ID" value="ACR80081.1"/>
    <property type="molecule type" value="Genomic_DNA"/>
</dbReference>
<evidence type="ECO:0000313" key="2">
    <source>
        <dbReference type="EMBL" id="ACR80081.1"/>
    </source>
</evidence>
<reference evidence="2 3" key="2">
    <citation type="journal article" date="2011" name="J. Bacteriol.">
        <title>Genome Sequence of Kosmotoga olearia Strain TBF 19.5.1, a Thermophilic Bacterium with a Wide Growth Temperature Range, Isolated from the Troll B Oil Platform in the North Sea.</title>
        <authorList>
            <person name="Swithers K.S."/>
            <person name="Dipippo J.L."/>
            <person name="Bruce D.C."/>
            <person name="Detter C."/>
            <person name="Tapia R."/>
            <person name="Han S."/>
            <person name="Goodwin L.A."/>
            <person name="Han J."/>
            <person name="Woyke T."/>
            <person name="Pitluck S."/>
            <person name="Pennacchio L."/>
            <person name="Nolan M."/>
            <person name="Mikhailova N."/>
            <person name="Land M.L."/>
            <person name="Nesbo C.L."/>
            <person name="Gogarten J.P."/>
            <person name="Noll K.M."/>
        </authorList>
    </citation>
    <scope>NUCLEOTIDE SEQUENCE [LARGE SCALE GENOMIC DNA]</scope>
    <source>
        <strain evidence="3">ATCC BAA-1733 / DSM 21960 / TBF 19.5.1</strain>
    </source>
</reference>
<sequence>MKYLSIDSSSRRLLLLGVNEDKTMGVTLHNVGRHGTYLAPAVKDLLEYLQMSVKELDFIGCGIGPGSLTGLRVGISTVKGLAYPFDIPVISFCSLDLLAYNNYLSSAVVMRRGREGYYYWRKYRFEGYKPVPVEEPGFDSVDKLKSGILTKNEVLIFENEQEKEQFEGYDSLIALPPSPEIMKQIIVKAFEAGETIDVRELKPYYLQKSVAELNWERKHGKST</sequence>
<accession>C5CDR9</accession>
<dbReference type="CDD" id="cd24032">
    <property type="entry name" value="ASKHA_NBD_TsaB"/>
    <property type="match status" value="1"/>
</dbReference>
<organism evidence="2 3">
    <name type="scientific">Kosmotoga olearia (strain ATCC BAA-1733 / DSM 21960 / TBF 19.5.1)</name>
    <dbReference type="NCBI Taxonomy" id="521045"/>
    <lineage>
        <taxon>Bacteria</taxon>
        <taxon>Thermotogati</taxon>
        <taxon>Thermotogota</taxon>
        <taxon>Thermotogae</taxon>
        <taxon>Kosmotogales</taxon>
        <taxon>Kosmotogaceae</taxon>
        <taxon>Kosmotoga</taxon>
    </lineage>
</organism>
<protein>
    <submittedName>
        <fullName evidence="2">Peptidase M22 glycoprotease</fullName>
    </submittedName>
</protein>